<dbReference type="RefSeq" id="XP_040691417.1">
    <property type="nucleotide sequence ID" value="XM_040828026.1"/>
</dbReference>
<dbReference type="AlphaFoldDB" id="A0A1L9RS21"/>
<sequence>MAFAERDAYAGLEASTIPLPHTENEDPEIPIIDDNETLVDVTGKFSNFITRAIPDVAYSFDQLRYSPQGQSLRLLVHSLVENSHNPLIISALMILKWQFDNSTDADWGLNQSRGYACEYVAWQFLCHLTQRETIGFLLEELPHSSRSSISIAQAEIGASGFASPMGGSGKQPEDESTPLLASNSSFSRFFGRGRNTDSGFVEGDQGTQDSYHEAYRLGRYSLFSGLNALEIATIAQAKSFLGQKVVQRVIDNIWRGEIVFWDTLSVHSKKKPHFFNKRTADPYSRLRVPVYRKAFEALFFVSFLFLYYAVLVERSQNEMGIFEILMYIWIVAFAYDEFSGMTDAGMLFYQMDFWSMWNLGIIGTGLAFVIASEWRMLCKSASPVPCVSASNLIQAAHRICSLVSLNSYFGSLTKAFFRFVPVILVLYVGFLTTFTMLARDRISLSEMSWILVKVFFGLIFVSMTNLLLISSLVSLMSMSLEGVMAHAREEYLFQLSVYVLESSNSRRLTYFMPPLNLIPLLCIRPMRLFLSAESIRRVRIILLRATHLPFVVMIWAYESSRRHISRRNSQFAPMATGRRRESSRPTSSIQTSLSLSTRYAPLHPSATDAQQSLAVGVGNKGRTKTTNPGQHPEARGSGSGQAGHAQIADVIDEVERLRSQVERVAATLAVSQRSQ</sequence>
<accession>A0A1L9RS21</accession>
<proteinExistence type="predicted"/>
<keyword evidence="2" id="KW-1133">Transmembrane helix</keyword>
<dbReference type="PANTHER" id="PTHR35859:SF5">
    <property type="entry name" value="ION TRANSPORT DOMAIN-CONTAINING PROTEIN"/>
    <property type="match status" value="1"/>
</dbReference>
<name>A0A1L9RS21_ASPWE</name>
<evidence type="ECO:0008006" key="5">
    <source>
        <dbReference type="Google" id="ProtNLM"/>
    </source>
</evidence>
<feature type="transmembrane region" description="Helical" evidence="2">
    <location>
        <begin position="319"/>
        <end position="335"/>
    </location>
</feature>
<dbReference type="STRING" id="1073089.A0A1L9RS21"/>
<keyword evidence="2" id="KW-0472">Membrane</keyword>
<evidence type="ECO:0000313" key="3">
    <source>
        <dbReference type="EMBL" id="OJJ37741.1"/>
    </source>
</evidence>
<feature type="transmembrane region" description="Helical" evidence="2">
    <location>
        <begin position="355"/>
        <end position="374"/>
    </location>
</feature>
<keyword evidence="2" id="KW-0812">Transmembrane</keyword>
<reference evidence="4" key="1">
    <citation type="journal article" date="2017" name="Genome Biol.">
        <title>Comparative genomics reveals high biological diversity and specific adaptations in the industrially and medically important fungal genus Aspergillus.</title>
        <authorList>
            <person name="de Vries R.P."/>
            <person name="Riley R."/>
            <person name="Wiebenga A."/>
            <person name="Aguilar-Osorio G."/>
            <person name="Amillis S."/>
            <person name="Uchima C.A."/>
            <person name="Anderluh G."/>
            <person name="Asadollahi M."/>
            <person name="Askin M."/>
            <person name="Barry K."/>
            <person name="Battaglia E."/>
            <person name="Bayram O."/>
            <person name="Benocci T."/>
            <person name="Braus-Stromeyer S.A."/>
            <person name="Caldana C."/>
            <person name="Canovas D."/>
            <person name="Cerqueira G.C."/>
            <person name="Chen F."/>
            <person name="Chen W."/>
            <person name="Choi C."/>
            <person name="Clum A."/>
            <person name="Dos Santos R.A."/>
            <person name="Damasio A.R."/>
            <person name="Diallinas G."/>
            <person name="Emri T."/>
            <person name="Fekete E."/>
            <person name="Flipphi M."/>
            <person name="Freyberg S."/>
            <person name="Gallo A."/>
            <person name="Gournas C."/>
            <person name="Habgood R."/>
            <person name="Hainaut M."/>
            <person name="Harispe M.L."/>
            <person name="Henrissat B."/>
            <person name="Hilden K.S."/>
            <person name="Hope R."/>
            <person name="Hossain A."/>
            <person name="Karabika E."/>
            <person name="Karaffa L."/>
            <person name="Karanyi Z."/>
            <person name="Krasevec N."/>
            <person name="Kuo A."/>
            <person name="Kusch H."/>
            <person name="LaButti K."/>
            <person name="Lagendijk E.L."/>
            <person name="Lapidus A."/>
            <person name="Levasseur A."/>
            <person name="Lindquist E."/>
            <person name="Lipzen A."/>
            <person name="Logrieco A.F."/>
            <person name="MacCabe A."/>
            <person name="Maekelae M.R."/>
            <person name="Malavazi I."/>
            <person name="Melin P."/>
            <person name="Meyer V."/>
            <person name="Mielnichuk N."/>
            <person name="Miskei M."/>
            <person name="Molnar A.P."/>
            <person name="Mule G."/>
            <person name="Ngan C.Y."/>
            <person name="Orejas M."/>
            <person name="Orosz E."/>
            <person name="Ouedraogo J.P."/>
            <person name="Overkamp K.M."/>
            <person name="Park H.-S."/>
            <person name="Perrone G."/>
            <person name="Piumi F."/>
            <person name="Punt P.J."/>
            <person name="Ram A.F."/>
            <person name="Ramon A."/>
            <person name="Rauscher S."/>
            <person name="Record E."/>
            <person name="Riano-Pachon D.M."/>
            <person name="Robert V."/>
            <person name="Roehrig J."/>
            <person name="Ruller R."/>
            <person name="Salamov A."/>
            <person name="Salih N.S."/>
            <person name="Samson R.A."/>
            <person name="Sandor E."/>
            <person name="Sanguinetti M."/>
            <person name="Schuetze T."/>
            <person name="Sepcic K."/>
            <person name="Shelest E."/>
            <person name="Sherlock G."/>
            <person name="Sophianopoulou V."/>
            <person name="Squina F.M."/>
            <person name="Sun H."/>
            <person name="Susca A."/>
            <person name="Todd R.B."/>
            <person name="Tsang A."/>
            <person name="Unkles S.E."/>
            <person name="van de Wiele N."/>
            <person name="van Rossen-Uffink D."/>
            <person name="Oliveira J.V."/>
            <person name="Vesth T.C."/>
            <person name="Visser J."/>
            <person name="Yu J.-H."/>
            <person name="Zhou M."/>
            <person name="Andersen M.R."/>
            <person name="Archer D.B."/>
            <person name="Baker S.E."/>
            <person name="Benoit I."/>
            <person name="Brakhage A.A."/>
            <person name="Braus G.H."/>
            <person name="Fischer R."/>
            <person name="Frisvad J.C."/>
            <person name="Goldman G.H."/>
            <person name="Houbraken J."/>
            <person name="Oakley B."/>
            <person name="Pocsi I."/>
            <person name="Scazzocchio C."/>
            <person name="Seiboth B."/>
            <person name="vanKuyk P.A."/>
            <person name="Wortman J."/>
            <person name="Dyer P.S."/>
            <person name="Grigoriev I.V."/>
        </authorList>
    </citation>
    <scope>NUCLEOTIDE SEQUENCE [LARGE SCALE GENOMIC DNA]</scope>
    <source>
        <strain evidence="4">DTO 134E9</strain>
    </source>
</reference>
<dbReference type="OrthoDB" id="310870at2759"/>
<feature type="region of interest" description="Disordered" evidence="1">
    <location>
        <begin position="568"/>
        <end position="590"/>
    </location>
</feature>
<feature type="region of interest" description="Disordered" evidence="1">
    <location>
        <begin position="618"/>
        <end position="645"/>
    </location>
</feature>
<keyword evidence="4" id="KW-1185">Reference proteome</keyword>
<dbReference type="PANTHER" id="PTHR35859">
    <property type="entry name" value="NONSELECTIVE CATION CHANNEL PROTEIN"/>
    <property type="match status" value="1"/>
</dbReference>
<feature type="transmembrane region" description="Helical" evidence="2">
    <location>
        <begin position="450"/>
        <end position="473"/>
    </location>
</feature>
<dbReference type="VEuPathDB" id="FungiDB:ASPWEDRAFT_108866"/>
<gene>
    <name evidence="3" type="ORF">ASPWEDRAFT_108866</name>
</gene>
<dbReference type="Proteomes" id="UP000184383">
    <property type="component" value="Unassembled WGS sequence"/>
</dbReference>
<feature type="transmembrane region" description="Helical" evidence="2">
    <location>
        <begin position="415"/>
        <end position="438"/>
    </location>
</feature>
<evidence type="ECO:0000313" key="4">
    <source>
        <dbReference type="Proteomes" id="UP000184383"/>
    </source>
</evidence>
<evidence type="ECO:0000256" key="1">
    <source>
        <dbReference type="SAM" id="MobiDB-lite"/>
    </source>
</evidence>
<evidence type="ECO:0000256" key="2">
    <source>
        <dbReference type="SAM" id="Phobius"/>
    </source>
</evidence>
<dbReference type="GeneID" id="63743874"/>
<dbReference type="EMBL" id="KV878211">
    <property type="protein sequence ID" value="OJJ37741.1"/>
    <property type="molecule type" value="Genomic_DNA"/>
</dbReference>
<feature type="transmembrane region" description="Helical" evidence="2">
    <location>
        <begin position="538"/>
        <end position="557"/>
    </location>
</feature>
<feature type="transmembrane region" description="Helical" evidence="2">
    <location>
        <begin position="294"/>
        <end position="312"/>
    </location>
</feature>
<organism evidence="3 4">
    <name type="scientific">Aspergillus wentii DTO 134E9</name>
    <dbReference type="NCBI Taxonomy" id="1073089"/>
    <lineage>
        <taxon>Eukaryota</taxon>
        <taxon>Fungi</taxon>
        <taxon>Dikarya</taxon>
        <taxon>Ascomycota</taxon>
        <taxon>Pezizomycotina</taxon>
        <taxon>Eurotiomycetes</taxon>
        <taxon>Eurotiomycetidae</taxon>
        <taxon>Eurotiales</taxon>
        <taxon>Aspergillaceae</taxon>
        <taxon>Aspergillus</taxon>
        <taxon>Aspergillus subgen. Cremei</taxon>
    </lineage>
</organism>
<protein>
    <recommendedName>
        <fullName evidence="5">Ion transport domain-containing protein</fullName>
    </recommendedName>
</protein>
<dbReference type="InterPro" id="IPR052971">
    <property type="entry name" value="TRP_calcium_channel"/>
</dbReference>